<dbReference type="RefSeq" id="WP_183352499.1">
    <property type="nucleotide sequence ID" value="NZ_BLXX01000001.1"/>
</dbReference>
<comment type="caution">
    <text evidence="1">The sequence shown here is derived from an EMBL/GenBank/DDBJ whole genome shotgun (WGS) entry which is preliminary data.</text>
</comment>
<gene>
    <name evidence="1" type="ORF">GMST_00490</name>
</gene>
<dbReference type="EMBL" id="BLXX01000001">
    <property type="protein sequence ID" value="GFO57724.1"/>
    <property type="molecule type" value="Genomic_DNA"/>
</dbReference>
<dbReference type="InterPro" id="IPR025293">
    <property type="entry name" value="YfiR/HmsC-like"/>
</dbReference>
<organism evidence="1 2">
    <name type="scientific">Geomonas silvestris</name>
    <dbReference type="NCBI Taxonomy" id="2740184"/>
    <lineage>
        <taxon>Bacteria</taxon>
        <taxon>Pseudomonadati</taxon>
        <taxon>Thermodesulfobacteriota</taxon>
        <taxon>Desulfuromonadia</taxon>
        <taxon>Geobacterales</taxon>
        <taxon>Geobacteraceae</taxon>
        <taxon>Geomonas</taxon>
    </lineage>
</organism>
<dbReference type="AlphaFoldDB" id="A0A6V8MCU8"/>
<dbReference type="Proteomes" id="UP000556026">
    <property type="component" value="Unassembled WGS sequence"/>
</dbReference>
<dbReference type="Pfam" id="PF13689">
    <property type="entry name" value="DUF4154"/>
    <property type="match status" value="1"/>
</dbReference>
<proteinExistence type="predicted"/>
<evidence type="ECO:0008006" key="3">
    <source>
        <dbReference type="Google" id="ProtNLM"/>
    </source>
</evidence>
<sequence length="195" mass="21633">MVLTFSHIAAVRSKAQRLVRNLVPCVVALFLLLLPTGGGAETSFGEYSLKAAFIFNFTKFVEWPGSSLRRSEFCIATLGRSPLDRTLVGLTGRSIQGRPIVFRQVSSPEEAAQCQVLFISRSELGRLDGILDVLGDLPILTISDREDFCRRGGMLSLYPDNGKIAFEVNLNETQRCRLKVSSQLLKLARKVYGHQ</sequence>
<evidence type="ECO:0000313" key="2">
    <source>
        <dbReference type="Proteomes" id="UP000556026"/>
    </source>
</evidence>
<accession>A0A6V8MCU8</accession>
<evidence type="ECO:0000313" key="1">
    <source>
        <dbReference type="EMBL" id="GFO57724.1"/>
    </source>
</evidence>
<name>A0A6V8MCU8_9BACT</name>
<keyword evidence="2" id="KW-1185">Reference proteome</keyword>
<protein>
    <recommendedName>
        <fullName evidence="3">DUF4154 domain-containing protein</fullName>
    </recommendedName>
</protein>
<reference evidence="2" key="1">
    <citation type="submission" date="2020-06" db="EMBL/GenBank/DDBJ databases">
        <title>Draft genomic sequence of Geomonas sp. Red330.</title>
        <authorList>
            <person name="Itoh H."/>
            <person name="Zhenxing X."/>
            <person name="Ushijima N."/>
            <person name="Masuda Y."/>
            <person name="Shiratori Y."/>
            <person name="Senoo K."/>
        </authorList>
    </citation>
    <scope>NUCLEOTIDE SEQUENCE [LARGE SCALE GENOMIC DNA]</scope>
    <source>
        <strain evidence="2">Red330</strain>
    </source>
</reference>